<accession>A0A8T1TK74</accession>
<sequence>MERKFCISRQSWLFQAETVRGISRNRSFSNCAWRFLDCRNESTSFAPRPEPSILRRTTLQELRRSPAP</sequence>
<dbReference type="Proteomes" id="UP000688947">
    <property type="component" value="Unassembled WGS sequence"/>
</dbReference>
<organism evidence="1 2">
    <name type="scientific">Phytophthora cactorum</name>
    <dbReference type="NCBI Taxonomy" id="29920"/>
    <lineage>
        <taxon>Eukaryota</taxon>
        <taxon>Sar</taxon>
        <taxon>Stramenopiles</taxon>
        <taxon>Oomycota</taxon>
        <taxon>Peronosporomycetes</taxon>
        <taxon>Peronosporales</taxon>
        <taxon>Peronosporaceae</taxon>
        <taxon>Phytophthora</taxon>
    </lineage>
</organism>
<evidence type="ECO:0000313" key="2">
    <source>
        <dbReference type="Proteomes" id="UP000688947"/>
    </source>
</evidence>
<comment type="caution">
    <text evidence="1">The sequence shown here is derived from an EMBL/GenBank/DDBJ whole genome shotgun (WGS) entry which is preliminary data.</text>
</comment>
<proteinExistence type="predicted"/>
<name>A0A8T1TK74_9STRA</name>
<protein>
    <submittedName>
        <fullName evidence="1">Uncharacterized protein</fullName>
    </submittedName>
</protein>
<evidence type="ECO:0000313" key="1">
    <source>
        <dbReference type="EMBL" id="KAG6942899.1"/>
    </source>
</evidence>
<dbReference type="EMBL" id="JAENGZ010002769">
    <property type="protein sequence ID" value="KAG6942899.1"/>
    <property type="molecule type" value="Genomic_DNA"/>
</dbReference>
<reference evidence="1" key="1">
    <citation type="submission" date="2021-01" db="EMBL/GenBank/DDBJ databases">
        <title>Phytophthora aleatoria, a newly-described species from Pinus radiata is distinct from Phytophthora cactorum isolates based on comparative genomics.</title>
        <authorList>
            <person name="Mcdougal R."/>
            <person name="Panda P."/>
            <person name="Williams N."/>
            <person name="Studholme D.J."/>
        </authorList>
    </citation>
    <scope>NUCLEOTIDE SEQUENCE</scope>
    <source>
        <strain evidence="1">NZFS 3830</strain>
    </source>
</reference>
<gene>
    <name evidence="1" type="ORF">JG687_00018796</name>
</gene>
<dbReference type="AlphaFoldDB" id="A0A8T1TK74"/>